<dbReference type="PROSITE" id="PS00108">
    <property type="entry name" value="PROTEIN_KINASE_ST"/>
    <property type="match status" value="1"/>
</dbReference>
<keyword evidence="16" id="KW-1133">Transmembrane helix</keyword>
<protein>
    <recommendedName>
        <fullName evidence="6">RNA helicase</fullName>
        <ecNumber evidence="6">3.6.4.13</ecNumber>
    </recommendedName>
</protein>
<evidence type="ECO:0000313" key="27">
    <source>
        <dbReference type="EMBL" id="KAJ6957179.1"/>
    </source>
</evidence>
<keyword evidence="12" id="KW-0378">Hydrolase</keyword>
<dbReference type="SUPFAM" id="SSF49899">
    <property type="entry name" value="Concanavalin A-like lectins/glucanases"/>
    <property type="match status" value="1"/>
</dbReference>
<dbReference type="CDD" id="cd18787">
    <property type="entry name" value="SF2_C_DEAD"/>
    <property type="match status" value="1"/>
</dbReference>
<dbReference type="InterPro" id="IPR000719">
    <property type="entry name" value="Prot_kinase_dom"/>
</dbReference>
<dbReference type="InterPro" id="IPR014001">
    <property type="entry name" value="Helicase_ATP-bd"/>
</dbReference>
<dbReference type="AlphaFoldDB" id="A0AAD6LBF8"/>
<dbReference type="InterPro" id="IPR001220">
    <property type="entry name" value="Legume_lectin_dom"/>
</dbReference>
<dbReference type="FunFam" id="1.10.510.10:FF:000240">
    <property type="entry name" value="Lectin-domain containing receptor kinase A4.3"/>
    <property type="match status" value="1"/>
</dbReference>
<dbReference type="FunFam" id="3.40.50.300:FF:000168">
    <property type="entry name" value="DEAD-box ATP-dependent RNA helicase 56-like"/>
    <property type="match status" value="1"/>
</dbReference>
<evidence type="ECO:0000256" key="12">
    <source>
        <dbReference type="ARBA" id="ARBA00022801"/>
    </source>
</evidence>
<evidence type="ECO:0000256" key="18">
    <source>
        <dbReference type="ARBA" id="ARBA00023170"/>
    </source>
</evidence>
<feature type="domain" description="Helicase ATP-binding" evidence="25">
    <location>
        <begin position="135"/>
        <end position="308"/>
    </location>
</feature>
<keyword evidence="28" id="KW-1185">Reference proteome</keyword>
<dbReference type="Gene3D" id="3.40.50.300">
    <property type="entry name" value="P-loop containing nucleotide triphosphate hydrolases"/>
    <property type="match status" value="2"/>
</dbReference>
<evidence type="ECO:0000256" key="7">
    <source>
        <dbReference type="ARBA" id="ARBA00022475"/>
    </source>
</evidence>
<dbReference type="PROSITE" id="PS51194">
    <property type="entry name" value="HELICASE_CTER"/>
    <property type="match status" value="1"/>
</dbReference>
<dbReference type="Gene3D" id="1.10.510.10">
    <property type="entry name" value="Transferase(Phosphotransferase) domain 1"/>
    <property type="match status" value="1"/>
</dbReference>
<dbReference type="GO" id="GO:0004672">
    <property type="term" value="F:protein kinase activity"/>
    <property type="evidence" value="ECO:0007669"/>
    <property type="project" value="InterPro"/>
</dbReference>
<keyword evidence="9" id="KW-0732">Signal</keyword>
<evidence type="ECO:0000256" key="17">
    <source>
        <dbReference type="ARBA" id="ARBA00023136"/>
    </source>
</evidence>
<comment type="subcellular location">
    <subcellularLocation>
        <location evidence="2">Cell membrane</location>
        <topology evidence="2">Single-pass type I membrane protein</topology>
    </subcellularLocation>
    <subcellularLocation>
        <location evidence="1">Nucleus</location>
    </subcellularLocation>
</comment>
<dbReference type="FunFam" id="3.40.50.300:FF:000111">
    <property type="entry name" value="DEAD-box ATP-dependent RNA helicase"/>
    <property type="match status" value="1"/>
</dbReference>
<dbReference type="SMART" id="SM00490">
    <property type="entry name" value="HELICc"/>
    <property type="match status" value="1"/>
</dbReference>
<keyword evidence="8" id="KW-0812">Transmembrane</keyword>
<dbReference type="GO" id="GO:0016787">
    <property type="term" value="F:hydrolase activity"/>
    <property type="evidence" value="ECO:0007669"/>
    <property type="project" value="UniProtKB-KW"/>
</dbReference>
<dbReference type="GO" id="GO:0003723">
    <property type="term" value="F:RNA binding"/>
    <property type="evidence" value="ECO:0007669"/>
    <property type="project" value="UniProtKB-KW"/>
</dbReference>
<dbReference type="PROSITE" id="PS51192">
    <property type="entry name" value="HELICASE_ATP_BIND_1"/>
    <property type="match status" value="1"/>
</dbReference>
<evidence type="ECO:0000256" key="1">
    <source>
        <dbReference type="ARBA" id="ARBA00004123"/>
    </source>
</evidence>
<evidence type="ECO:0000256" key="22">
    <source>
        <dbReference type="ARBA" id="ARBA00059197"/>
    </source>
</evidence>
<dbReference type="InterPro" id="IPR027417">
    <property type="entry name" value="P-loop_NTPase"/>
</dbReference>
<evidence type="ECO:0000256" key="10">
    <source>
        <dbReference type="ARBA" id="ARBA00022734"/>
    </source>
</evidence>
<dbReference type="Proteomes" id="UP001164929">
    <property type="component" value="Chromosome 18"/>
</dbReference>
<keyword evidence="19" id="KW-0325">Glycoprotein</keyword>
<keyword evidence="13" id="KW-0347">Helicase</keyword>
<dbReference type="CDD" id="cd17950">
    <property type="entry name" value="DEADc_DDX39"/>
    <property type="match status" value="1"/>
</dbReference>
<evidence type="ECO:0000313" key="28">
    <source>
        <dbReference type="Proteomes" id="UP001164929"/>
    </source>
</evidence>
<dbReference type="InterPro" id="IPR011009">
    <property type="entry name" value="Kinase-like_dom_sf"/>
</dbReference>
<evidence type="ECO:0000256" key="14">
    <source>
        <dbReference type="ARBA" id="ARBA00022840"/>
    </source>
</evidence>
<dbReference type="InterPro" id="IPR011545">
    <property type="entry name" value="DEAD/DEAH_box_helicase_dom"/>
</dbReference>
<dbReference type="SUPFAM" id="SSF52540">
    <property type="entry name" value="P-loop containing nucleoside triphosphate hydrolases"/>
    <property type="match status" value="1"/>
</dbReference>
<comment type="similarity">
    <text evidence="4">In the N-terminal section; belongs to the leguminous lectin family.</text>
</comment>
<comment type="similarity">
    <text evidence="3">Belongs to the leguminous lectin family.</text>
</comment>
<dbReference type="InterPro" id="IPR001650">
    <property type="entry name" value="Helicase_C-like"/>
</dbReference>
<dbReference type="Gene3D" id="2.60.120.200">
    <property type="match status" value="2"/>
</dbReference>
<keyword evidence="14" id="KW-0067">ATP-binding</keyword>
<keyword evidence="17" id="KW-0472">Membrane</keyword>
<comment type="function">
    <text evidence="22">ATP-dependent RNA helicase involved in pre-mRNA splicing. Required for the export of mRNA out of the nucleus. In addition to ssRNA and dsRNA, binds dsDNA, but not ssDNA.</text>
</comment>
<evidence type="ECO:0000256" key="15">
    <source>
        <dbReference type="ARBA" id="ARBA00022884"/>
    </source>
</evidence>
<comment type="subunit">
    <text evidence="23">Interacts with ALY2 and MOS11.</text>
</comment>
<evidence type="ECO:0000256" key="16">
    <source>
        <dbReference type="ARBA" id="ARBA00022989"/>
    </source>
</evidence>
<evidence type="ECO:0000256" key="23">
    <source>
        <dbReference type="ARBA" id="ARBA00065936"/>
    </source>
</evidence>
<evidence type="ECO:0000256" key="13">
    <source>
        <dbReference type="ARBA" id="ARBA00022806"/>
    </source>
</evidence>
<dbReference type="GO" id="GO:0002229">
    <property type="term" value="P:defense response to oomycetes"/>
    <property type="evidence" value="ECO:0007669"/>
    <property type="project" value="UniProtKB-ARBA"/>
</dbReference>
<comment type="caution">
    <text evidence="27">The sequence shown here is derived from an EMBL/GenBank/DDBJ whole genome shotgun (WGS) entry which is preliminary data.</text>
</comment>
<name>A0AAD6LBF8_9ROSI</name>
<keyword evidence="11" id="KW-0547">Nucleotide-binding</keyword>
<gene>
    <name evidence="27" type="ORF">NC653_039187</name>
</gene>
<evidence type="ECO:0000256" key="4">
    <source>
        <dbReference type="ARBA" id="ARBA00008536"/>
    </source>
</evidence>
<dbReference type="InterPro" id="IPR013320">
    <property type="entry name" value="ConA-like_dom_sf"/>
</dbReference>
<dbReference type="InterPro" id="IPR008271">
    <property type="entry name" value="Ser/Thr_kinase_AS"/>
</dbReference>
<feature type="domain" description="Helicase C-terminal" evidence="26">
    <location>
        <begin position="390"/>
        <end position="535"/>
    </location>
</feature>
<feature type="domain" description="Protein kinase" evidence="24">
    <location>
        <begin position="613"/>
        <end position="946"/>
    </location>
</feature>
<comment type="similarity">
    <text evidence="21">Belongs to the DEAD box helicase family. DECD subfamily.</text>
</comment>
<dbReference type="EC" id="3.6.4.13" evidence="6"/>
<dbReference type="GO" id="GO:0005524">
    <property type="term" value="F:ATP binding"/>
    <property type="evidence" value="ECO:0007669"/>
    <property type="project" value="UniProtKB-KW"/>
</dbReference>
<reference evidence="27 28" key="1">
    <citation type="journal article" date="2023" name="Mol. Ecol. Resour.">
        <title>Chromosome-level genome assembly of a triploid poplar Populus alba 'Berolinensis'.</title>
        <authorList>
            <person name="Chen S."/>
            <person name="Yu Y."/>
            <person name="Wang X."/>
            <person name="Wang S."/>
            <person name="Zhang T."/>
            <person name="Zhou Y."/>
            <person name="He R."/>
            <person name="Meng N."/>
            <person name="Wang Y."/>
            <person name="Liu W."/>
            <person name="Liu Z."/>
            <person name="Liu J."/>
            <person name="Guo Q."/>
            <person name="Huang H."/>
            <person name="Sederoff R.R."/>
            <person name="Wang G."/>
            <person name="Qu G."/>
            <person name="Chen S."/>
        </authorList>
    </citation>
    <scope>NUCLEOTIDE SEQUENCE [LARGE SCALE GENOMIC DNA]</scope>
    <source>
        <strain evidence="27">SC-2020</strain>
    </source>
</reference>
<evidence type="ECO:0000256" key="5">
    <source>
        <dbReference type="ARBA" id="ARBA00010217"/>
    </source>
</evidence>
<organism evidence="27 28">
    <name type="scientific">Populus alba x Populus x berolinensis</name>
    <dbReference type="NCBI Taxonomy" id="444605"/>
    <lineage>
        <taxon>Eukaryota</taxon>
        <taxon>Viridiplantae</taxon>
        <taxon>Streptophyta</taxon>
        <taxon>Embryophyta</taxon>
        <taxon>Tracheophyta</taxon>
        <taxon>Spermatophyta</taxon>
        <taxon>Magnoliopsida</taxon>
        <taxon>eudicotyledons</taxon>
        <taxon>Gunneridae</taxon>
        <taxon>Pentapetalae</taxon>
        <taxon>rosids</taxon>
        <taxon>fabids</taxon>
        <taxon>Malpighiales</taxon>
        <taxon>Salicaceae</taxon>
        <taxon>Saliceae</taxon>
        <taxon>Populus</taxon>
    </lineage>
</organism>
<evidence type="ECO:0000256" key="19">
    <source>
        <dbReference type="ARBA" id="ARBA00023180"/>
    </source>
</evidence>
<dbReference type="Pfam" id="PF00069">
    <property type="entry name" value="Pkinase"/>
    <property type="match status" value="1"/>
</dbReference>
<proteinExistence type="inferred from homology"/>
<evidence type="ECO:0000259" key="26">
    <source>
        <dbReference type="PROSITE" id="PS51194"/>
    </source>
</evidence>
<evidence type="ECO:0000256" key="11">
    <source>
        <dbReference type="ARBA" id="ARBA00022741"/>
    </source>
</evidence>
<dbReference type="PROSITE" id="PS50011">
    <property type="entry name" value="PROTEIN_KINASE_DOM"/>
    <property type="match status" value="1"/>
</dbReference>
<accession>A0AAD6LBF8</accession>
<evidence type="ECO:0000259" key="24">
    <source>
        <dbReference type="PROSITE" id="PS50011"/>
    </source>
</evidence>
<evidence type="ECO:0000259" key="25">
    <source>
        <dbReference type="PROSITE" id="PS51192"/>
    </source>
</evidence>
<dbReference type="Pfam" id="PF00271">
    <property type="entry name" value="Helicase_C"/>
    <property type="match status" value="1"/>
</dbReference>
<dbReference type="SMART" id="SM00220">
    <property type="entry name" value="S_TKc"/>
    <property type="match status" value="1"/>
</dbReference>
<comment type="similarity">
    <text evidence="5">In the C-terminal section; belongs to the protein kinase superfamily. Ser/Thr protein kinase family.</text>
</comment>
<dbReference type="SUPFAM" id="SSF56112">
    <property type="entry name" value="Protein kinase-like (PK-like)"/>
    <property type="match status" value="1"/>
</dbReference>
<keyword evidence="15" id="KW-0694">RNA-binding</keyword>
<evidence type="ECO:0000256" key="20">
    <source>
        <dbReference type="ARBA" id="ARBA00023242"/>
    </source>
</evidence>
<keyword evidence="7" id="KW-1003">Cell membrane</keyword>
<dbReference type="PANTHER" id="PTHR47958">
    <property type="entry name" value="ATP-DEPENDENT RNA HELICASE DBP3"/>
    <property type="match status" value="1"/>
</dbReference>
<dbReference type="GO" id="GO:0005634">
    <property type="term" value="C:nucleus"/>
    <property type="evidence" value="ECO:0007669"/>
    <property type="project" value="UniProtKB-SubCell"/>
</dbReference>
<sequence length="1011" mass="113690">MGETKDNDAYEEELLDYEEEDDKAPDSVGAKVNGEAVKKGYVGIHSSGFRDFLLKPELLRSIVDSGFEHPSEAVLINFDYLPKKVIYNYHNLDFGAVFFYAKPFQLKDQRGYVLLTKGSFRTIFFGNSSVQHECIPQAILGMDVICQAKSGMGKTAVFVLSTLQQIEPTSGQVIALVLCHTRELAYQICHEFERFSTYLPDTKVAVFYGGVNVKTHKDLLKNECPHIVVGTPGRILALARDKDLSLKNVRHFILDECDKMLESLDMRRDVQEIFKMTPHDKQVMMFSATLSKEIRPILRIQFSIRNSDKWSLWGNCILLGWESQASSLWQPMEIYVDDEAKLTLHGLVQFWLFVRDVFIFEPLKQCSTLRNPIGWGMHYIKLTELEKNRKLNDLLDALDFNQVVIFVKSVSRAAELNKLLVECNFPSICIHSGMSQEERLMRYKGFKEGHKRILVATDLVGRGIDIERVNIVINYDMPDSADTYLHRVGRAGRFGTKGLAITFVSSASDSDVLNQVQERFEVDIKELPEQIDTSTYTTARGILLFLICIFLNEAALNQASLDPSVKETSFSYPSFDADSCNSTLICMGSVSVGDRSLKLTPEPLPVDSNSTQPVLKDQIGRVLFHHPVIAWLSYINTTFTVRIFAFPNTATNGDGMAFIMAQNNSPSPPDSEGSYLGVLDKSTEGNPLVSFLNQSIDMSKWVPNSVYVGFSAATGPFAEAHEVLNWTFQDLRKRKERSKRRAEVESRSMRAANAPKMFTYRQLSKATLKFSRENLLGTGGFGSAWHQALLYLHEQCGHPIVHRDVKPNNVMLDSDFNARLGDFGLARLLSSDSAVTTMLAGTPGYLAPEVAYTGKAAPESDVYSFGMVVIEVVTGQRSRGIFEENRLLDYVWSSHGRKTLLEGVDRKLEGKYDEQQVKRTLLVGLACLHPDAKTRPTIRKVEQIFLNPDEPLMEVPEWRPNAFFVPLSSSASTTRSATDFGSKSDDDVLLQSTPEEMVLDEIVVHHEDSDI</sequence>
<evidence type="ECO:0000256" key="2">
    <source>
        <dbReference type="ARBA" id="ARBA00004251"/>
    </source>
</evidence>
<evidence type="ECO:0000256" key="3">
    <source>
        <dbReference type="ARBA" id="ARBA00007606"/>
    </source>
</evidence>
<dbReference type="Pfam" id="PF00139">
    <property type="entry name" value="Lectin_legB"/>
    <property type="match status" value="2"/>
</dbReference>
<dbReference type="GO" id="GO:0003724">
    <property type="term" value="F:RNA helicase activity"/>
    <property type="evidence" value="ECO:0007669"/>
    <property type="project" value="UniProtKB-EC"/>
</dbReference>
<evidence type="ECO:0000256" key="21">
    <source>
        <dbReference type="ARBA" id="ARBA00038213"/>
    </source>
</evidence>
<keyword evidence="18" id="KW-0675">Receptor</keyword>
<dbReference type="GO" id="GO:0030246">
    <property type="term" value="F:carbohydrate binding"/>
    <property type="evidence" value="ECO:0007669"/>
    <property type="project" value="UniProtKB-KW"/>
</dbReference>
<dbReference type="EMBL" id="JAQIZT010000018">
    <property type="protein sequence ID" value="KAJ6957179.1"/>
    <property type="molecule type" value="Genomic_DNA"/>
</dbReference>
<evidence type="ECO:0000256" key="9">
    <source>
        <dbReference type="ARBA" id="ARBA00022729"/>
    </source>
</evidence>
<dbReference type="SMART" id="SM00487">
    <property type="entry name" value="DEXDc"/>
    <property type="match status" value="1"/>
</dbReference>
<evidence type="ECO:0000256" key="8">
    <source>
        <dbReference type="ARBA" id="ARBA00022692"/>
    </source>
</evidence>
<dbReference type="GO" id="GO:0005886">
    <property type="term" value="C:plasma membrane"/>
    <property type="evidence" value="ECO:0007669"/>
    <property type="project" value="UniProtKB-SubCell"/>
</dbReference>
<keyword evidence="10" id="KW-0430">Lectin</keyword>
<dbReference type="Pfam" id="PF00270">
    <property type="entry name" value="DEAD"/>
    <property type="match status" value="1"/>
</dbReference>
<keyword evidence="20" id="KW-0539">Nucleus</keyword>
<evidence type="ECO:0000256" key="6">
    <source>
        <dbReference type="ARBA" id="ARBA00012552"/>
    </source>
</evidence>